<evidence type="ECO:0000256" key="1">
    <source>
        <dbReference type="SAM" id="MobiDB-lite"/>
    </source>
</evidence>
<accession>A0A0D0IL46</accession>
<keyword evidence="3" id="KW-1185">Reference proteome</keyword>
<proteinExistence type="predicted"/>
<evidence type="ECO:0000313" key="3">
    <source>
        <dbReference type="Proteomes" id="UP000032120"/>
    </source>
</evidence>
<sequence length="89" mass="9330">MSDLGPEGVRKPGATGDAPARVSTRKVAGSRRAQRPAPAGVDPTPGDHSLASRATEDKPEGWGETPARRPAGTGENDERLKVDKPPHWG</sequence>
<feature type="region of interest" description="Disordered" evidence="1">
    <location>
        <begin position="1"/>
        <end position="89"/>
    </location>
</feature>
<comment type="caution">
    <text evidence="2">The sequence shown here is derived from an EMBL/GenBank/DDBJ whole genome shotgun (WGS) entry which is preliminary data.</text>
</comment>
<name>A0A0D0IL46_9MICO</name>
<protein>
    <submittedName>
        <fullName evidence="2">Uncharacterized protein</fullName>
    </submittedName>
</protein>
<dbReference type="Proteomes" id="UP000032120">
    <property type="component" value="Unassembled WGS sequence"/>
</dbReference>
<feature type="compositionally biased region" description="Basic and acidic residues" evidence="1">
    <location>
        <begin position="76"/>
        <end position="89"/>
    </location>
</feature>
<organism evidence="2 3">
    <name type="scientific">Leucobacter komagatae</name>
    <dbReference type="NCBI Taxonomy" id="55969"/>
    <lineage>
        <taxon>Bacteria</taxon>
        <taxon>Bacillati</taxon>
        <taxon>Actinomycetota</taxon>
        <taxon>Actinomycetes</taxon>
        <taxon>Micrococcales</taxon>
        <taxon>Microbacteriaceae</taxon>
        <taxon>Leucobacter</taxon>
    </lineage>
</organism>
<dbReference type="EMBL" id="JXSQ01000021">
    <property type="protein sequence ID" value="KIP51837.1"/>
    <property type="molecule type" value="Genomic_DNA"/>
</dbReference>
<dbReference type="AlphaFoldDB" id="A0A0D0IL46"/>
<gene>
    <name evidence="2" type="ORF">SD72_12920</name>
</gene>
<evidence type="ECO:0000313" key="2">
    <source>
        <dbReference type="EMBL" id="KIP51837.1"/>
    </source>
</evidence>
<reference evidence="2 3" key="1">
    <citation type="submission" date="2015-01" db="EMBL/GenBank/DDBJ databases">
        <title>Draft genome sequence of Leucobacter komagatae strain VKM ST2845.</title>
        <authorList>
            <person name="Karlyshev A.V."/>
            <person name="Kudryashova E.B."/>
        </authorList>
    </citation>
    <scope>NUCLEOTIDE SEQUENCE [LARGE SCALE GENOMIC DNA]</scope>
    <source>
        <strain evidence="2 3">VKM ST2845</strain>
    </source>
</reference>